<dbReference type="OrthoDB" id="9770965at2"/>
<dbReference type="Proteomes" id="UP000238042">
    <property type="component" value="Unassembled WGS sequence"/>
</dbReference>
<dbReference type="InterPro" id="IPR016035">
    <property type="entry name" value="Acyl_Trfase/lysoPLipase"/>
</dbReference>
<keyword evidence="1 4" id="KW-0378">Hydrolase</keyword>
<evidence type="ECO:0000256" key="1">
    <source>
        <dbReference type="ARBA" id="ARBA00022801"/>
    </source>
</evidence>
<dbReference type="InterPro" id="IPR002641">
    <property type="entry name" value="PNPLA_dom"/>
</dbReference>
<dbReference type="AlphaFoldDB" id="A0A2S8AGG0"/>
<dbReference type="RefSeq" id="WP_105245487.1">
    <property type="nucleotide sequence ID" value="NZ_PSZM01000001.1"/>
</dbReference>
<protein>
    <submittedName>
        <fullName evidence="6">Phospholipase</fullName>
    </submittedName>
</protein>
<gene>
    <name evidence="6" type="ORF">C4S77_01325</name>
</gene>
<dbReference type="EMBL" id="PSZM01000001">
    <property type="protein sequence ID" value="PQL95464.1"/>
    <property type="molecule type" value="Genomic_DNA"/>
</dbReference>
<dbReference type="GO" id="GO:0016787">
    <property type="term" value="F:hydrolase activity"/>
    <property type="evidence" value="ECO:0007669"/>
    <property type="project" value="UniProtKB-UniRule"/>
</dbReference>
<dbReference type="PANTHER" id="PTHR14226">
    <property type="entry name" value="NEUROPATHY TARGET ESTERASE/SWISS CHEESE D.MELANOGASTER"/>
    <property type="match status" value="1"/>
</dbReference>
<organism evidence="6 7">
    <name type="scientific">Apibacter adventoris</name>
    <dbReference type="NCBI Taxonomy" id="1679466"/>
    <lineage>
        <taxon>Bacteria</taxon>
        <taxon>Pseudomonadati</taxon>
        <taxon>Bacteroidota</taxon>
        <taxon>Flavobacteriia</taxon>
        <taxon>Flavobacteriales</taxon>
        <taxon>Weeksellaceae</taxon>
        <taxon>Apibacter</taxon>
    </lineage>
</organism>
<accession>A0A2S8AGG0</accession>
<evidence type="ECO:0000313" key="6">
    <source>
        <dbReference type="EMBL" id="PQL95464.1"/>
    </source>
</evidence>
<dbReference type="Pfam" id="PF01734">
    <property type="entry name" value="Patatin"/>
    <property type="match status" value="1"/>
</dbReference>
<dbReference type="InterPro" id="IPR050301">
    <property type="entry name" value="NTE"/>
</dbReference>
<dbReference type="Gene3D" id="3.40.1090.10">
    <property type="entry name" value="Cytosolic phospholipase A2 catalytic domain"/>
    <property type="match status" value="1"/>
</dbReference>
<proteinExistence type="predicted"/>
<feature type="short sequence motif" description="DGA/G" evidence="4">
    <location>
        <begin position="157"/>
        <end position="159"/>
    </location>
</feature>
<evidence type="ECO:0000313" key="7">
    <source>
        <dbReference type="Proteomes" id="UP000238042"/>
    </source>
</evidence>
<evidence type="ECO:0000256" key="2">
    <source>
        <dbReference type="ARBA" id="ARBA00022963"/>
    </source>
</evidence>
<evidence type="ECO:0000256" key="3">
    <source>
        <dbReference type="ARBA" id="ARBA00023098"/>
    </source>
</evidence>
<feature type="short sequence motif" description="GXGXXG" evidence="4">
    <location>
        <begin position="16"/>
        <end position="21"/>
    </location>
</feature>
<evidence type="ECO:0000259" key="5">
    <source>
        <dbReference type="PROSITE" id="PS51635"/>
    </source>
</evidence>
<reference evidence="6 7" key="1">
    <citation type="submission" date="2018-02" db="EMBL/GenBank/DDBJ databases">
        <title>Genome sequences of Apibacter spp., gut symbionts of Asian honey bees.</title>
        <authorList>
            <person name="Kwong W.K."/>
            <person name="Steele M.I."/>
            <person name="Moran N.A."/>
        </authorList>
    </citation>
    <scope>NUCLEOTIDE SEQUENCE [LARGE SCALE GENOMIC DNA]</scope>
    <source>
        <strain evidence="7">wkB301</strain>
    </source>
</reference>
<evidence type="ECO:0000256" key="4">
    <source>
        <dbReference type="PROSITE-ProRule" id="PRU01161"/>
    </source>
</evidence>
<sequence>MNSDMKKYKLGIVLSGGGSKGFAHLGVLQALIDRGIIPDVIAGTSAGAFAGALFADGNEPNQMLTLFKEKSFTEFAQFSIPKGGVFKSAPFKTFLEKNLKARTFEDLKIPLNIVTTNIENGKIKVFNSGPLIPCIIASCSVPIIFQPVEIDKNYYVDGGLLKKFPVSVIREFCEIIIGVNVCPTTSIKYKNTLSYIAERSFHYMSNANMLQDKKLCDYLIESDIPSKYGMFDLKHVKEIFDKGDKIAFDFLQKHEKKLKKDFPSFK</sequence>
<dbReference type="GO" id="GO:0016042">
    <property type="term" value="P:lipid catabolic process"/>
    <property type="evidence" value="ECO:0007669"/>
    <property type="project" value="UniProtKB-UniRule"/>
</dbReference>
<name>A0A2S8AGG0_9FLAO</name>
<dbReference type="PROSITE" id="PS51635">
    <property type="entry name" value="PNPLA"/>
    <property type="match status" value="1"/>
</dbReference>
<feature type="active site" description="Proton acceptor" evidence="4">
    <location>
        <position position="157"/>
    </location>
</feature>
<keyword evidence="2 4" id="KW-0442">Lipid degradation</keyword>
<feature type="active site" description="Nucleophile" evidence="4">
    <location>
        <position position="45"/>
    </location>
</feature>
<keyword evidence="7" id="KW-1185">Reference proteome</keyword>
<feature type="domain" description="PNPLA" evidence="5">
    <location>
        <begin position="12"/>
        <end position="170"/>
    </location>
</feature>
<keyword evidence="3 4" id="KW-0443">Lipid metabolism</keyword>
<comment type="caution">
    <text evidence="6">The sequence shown here is derived from an EMBL/GenBank/DDBJ whole genome shotgun (WGS) entry which is preliminary data.</text>
</comment>
<dbReference type="CDD" id="cd07205">
    <property type="entry name" value="Pat_PNPLA6_PNPLA7_NTE1_like"/>
    <property type="match status" value="1"/>
</dbReference>
<dbReference type="PANTHER" id="PTHR14226:SF78">
    <property type="entry name" value="SLR0060 PROTEIN"/>
    <property type="match status" value="1"/>
</dbReference>
<dbReference type="SUPFAM" id="SSF52151">
    <property type="entry name" value="FabD/lysophospholipase-like"/>
    <property type="match status" value="1"/>
</dbReference>
<feature type="short sequence motif" description="GXSXG" evidence="4">
    <location>
        <begin position="43"/>
        <end position="47"/>
    </location>
</feature>